<name>A0AA88GYV4_NAELO</name>
<dbReference type="RefSeq" id="XP_044552196.1">
    <property type="nucleotide sequence ID" value="XM_044686095.1"/>
</dbReference>
<feature type="compositionally biased region" description="Polar residues" evidence="1">
    <location>
        <begin position="157"/>
        <end position="177"/>
    </location>
</feature>
<feature type="region of interest" description="Disordered" evidence="1">
    <location>
        <begin position="17"/>
        <end position="43"/>
    </location>
</feature>
<reference evidence="2 3" key="1">
    <citation type="journal article" date="2018" name="BMC Genomics">
        <title>The genome of Naegleria lovaniensis, the basis for a comparative approach to unravel pathogenicity factors of the human pathogenic amoeba N. fowleri.</title>
        <authorList>
            <person name="Liechti N."/>
            <person name="Schurch N."/>
            <person name="Bruggmann R."/>
            <person name="Wittwer M."/>
        </authorList>
    </citation>
    <scope>NUCLEOTIDE SEQUENCE [LARGE SCALE GENOMIC DNA]</scope>
    <source>
        <strain evidence="2 3">ATCC 30569</strain>
    </source>
</reference>
<feature type="region of interest" description="Disordered" evidence="1">
    <location>
        <begin position="149"/>
        <end position="195"/>
    </location>
</feature>
<dbReference type="GeneID" id="68093510"/>
<feature type="compositionally biased region" description="Basic residues" evidence="1">
    <location>
        <begin position="410"/>
        <end position="420"/>
    </location>
</feature>
<feature type="region of interest" description="Disordered" evidence="1">
    <location>
        <begin position="380"/>
        <end position="453"/>
    </location>
</feature>
<evidence type="ECO:0000256" key="1">
    <source>
        <dbReference type="SAM" id="MobiDB-lite"/>
    </source>
</evidence>
<gene>
    <name evidence="2" type="ORF">C9374_001054</name>
</gene>
<evidence type="ECO:0000313" key="3">
    <source>
        <dbReference type="Proteomes" id="UP000816034"/>
    </source>
</evidence>
<accession>A0AA88GYV4</accession>
<sequence length="586" mass="65616">MVHQSFYDYYFNAPNSSSSATTTTTTTSSSSNSNGGHPTTTTTGYILNNNNNIMMNQHNNLSHFQSNMNAVAGNSTNISDLFNFQTQQASMMNGMMFPPTSLNNTTTSTSSQQILTSEQVNHQHSQKTPQQLELEQILLMYFNRNQQQQQQHAPIFQDSQQQASSSMNDHVTTTGAPSSSKKKKKSKESASKKHIVRNKKVECSYNLQFHHVTLMESISSSDANIERLAAITKSNLASTDWSLLDDPIPPTSVFAVETDVENEAIETGILKHRKTIRFKITADLQNTLYYGPNDPHMSIYAYLYETSDPPKLHMYSTENMKGKKSRNIIKFDVYKKIKIASLITNFHLGLVILEQRSATEKTATVHILNSVLKFDKMMDNDKKRKDTDGNSEQVDEESNEELEEEPQFPKPKKKKNKSKKSKETQSSTEEITKTPTAVDSSSAIPSADMNNTTDATDISNSLLVREPLHSSLQNEIVSFYENYATVVDLLQNPKKDAIFGILESMLLRARIAASPEHFSSDPVEVSILIDFLAKIGPRIVSQLSDADNATNSMTTTTTKPTDDFTNILNTPFSQSQGFDVKSYFDF</sequence>
<proteinExistence type="predicted"/>
<dbReference type="AlphaFoldDB" id="A0AA88GYV4"/>
<evidence type="ECO:0000313" key="2">
    <source>
        <dbReference type="EMBL" id="KAG2388204.1"/>
    </source>
</evidence>
<comment type="caution">
    <text evidence="2">The sequence shown here is derived from an EMBL/GenBank/DDBJ whole genome shotgun (WGS) entry which is preliminary data.</text>
</comment>
<dbReference type="EMBL" id="PYSW02000011">
    <property type="protein sequence ID" value="KAG2388204.1"/>
    <property type="molecule type" value="Genomic_DNA"/>
</dbReference>
<dbReference type="Proteomes" id="UP000816034">
    <property type="component" value="Unassembled WGS sequence"/>
</dbReference>
<keyword evidence="3" id="KW-1185">Reference proteome</keyword>
<feature type="compositionally biased region" description="Acidic residues" evidence="1">
    <location>
        <begin position="393"/>
        <end position="406"/>
    </location>
</feature>
<feature type="compositionally biased region" description="Polar residues" evidence="1">
    <location>
        <begin position="434"/>
        <end position="453"/>
    </location>
</feature>
<feature type="compositionally biased region" description="Basic residues" evidence="1">
    <location>
        <begin position="180"/>
        <end position="195"/>
    </location>
</feature>
<organism evidence="2 3">
    <name type="scientific">Naegleria lovaniensis</name>
    <name type="common">Amoeba</name>
    <dbReference type="NCBI Taxonomy" id="51637"/>
    <lineage>
        <taxon>Eukaryota</taxon>
        <taxon>Discoba</taxon>
        <taxon>Heterolobosea</taxon>
        <taxon>Tetramitia</taxon>
        <taxon>Eutetramitia</taxon>
        <taxon>Vahlkampfiidae</taxon>
        <taxon>Naegleria</taxon>
    </lineage>
</organism>
<protein>
    <submittedName>
        <fullName evidence="2">Uncharacterized protein</fullName>
    </submittedName>
</protein>